<dbReference type="AlphaFoldDB" id="A0A7W2FRS9"/>
<keyword evidence="3" id="KW-1185">Reference proteome</keyword>
<dbReference type="Gene3D" id="3.10.450.50">
    <property type="match status" value="1"/>
</dbReference>
<dbReference type="EMBL" id="JACFYF010000006">
    <property type="protein sequence ID" value="MBA5763098.1"/>
    <property type="molecule type" value="Genomic_DNA"/>
</dbReference>
<dbReference type="SUPFAM" id="SSF54427">
    <property type="entry name" value="NTF2-like"/>
    <property type="match status" value="1"/>
</dbReference>
<protein>
    <submittedName>
        <fullName evidence="2">Nuclear transport factor 2 family protein</fullName>
    </submittedName>
</protein>
<organism evidence="2 3">
    <name type="scientific">Vibrio marinisediminis</name>
    <dbReference type="NCBI Taxonomy" id="2758441"/>
    <lineage>
        <taxon>Bacteria</taxon>
        <taxon>Pseudomonadati</taxon>
        <taxon>Pseudomonadota</taxon>
        <taxon>Gammaproteobacteria</taxon>
        <taxon>Vibrionales</taxon>
        <taxon>Vibrionaceae</taxon>
        <taxon>Vibrio</taxon>
    </lineage>
</organism>
<gene>
    <name evidence="2" type="ORF">H2O73_12120</name>
</gene>
<evidence type="ECO:0000313" key="3">
    <source>
        <dbReference type="Proteomes" id="UP000571701"/>
    </source>
</evidence>
<sequence length="124" mass="13565">MGFELVQEVINAEHRLKASMIGSDIAALDSLLADNLVFINHFGHRVSKQDDLALHQSGLLSISSIELSDLQIEPHGNSVLVYVNADIVGTYNGADASGRFVFSRVWLKEYGKIQVVSAHSTMLL</sequence>
<accession>A0A7W2FRS9</accession>
<dbReference type="InterPro" id="IPR027843">
    <property type="entry name" value="DUF4440"/>
</dbReference>
<name>A0A7W2FRS9_9VIBR</name>
<feature type="domain" description="DUF4440" evidence="1">
    <location>
        <begin position="11"/>
        <end position="112"/>
    </location>
</feature>
<evidence type="ECO:0000259" key="1">
    <source>
        <dbReference type="Pfam" id="PF14534"/>
    </source>
</evidence>
<proteinExistence type="predicted"/>
<dbReference type="Pfam" id="PF14534">
    <property type="entry name" value="DUF4440"/>
    <property type="match status" value="1"/>
</dbReference>
<reference evidence="2 3" key="1">
    <citation type="submission" date="2020-07" db="EMBL/GenBank/DDBJ databases">
        <title>Vibrio marinisediminis sp. nov., isolated from marine sediment.</title>
        <authorList>
            <person name="Ji X."/>
        </authorList>
    </citation>
    <scope>NUCLEOTIDE SEQUENCE [LARGE SCALE GENOMIC DNA]</scope>
    <source>
        <strain evidence="2 3">404</strain>
    </source>
</reference>
<dbReference type="RefSeq" id="WP_182109110.1">
    <property type="nucleotide sequence ID" value="NZ_JACFYF010000006.1"/>
</dbReference>
<comment type="caution">
    <text evidence="2">The sequence shown here is derived from an EMBL/GenBank/DDBJ whole genome shotgun (WGS) entry which is preliminary data.</text>
</comment>
<dbReference type="Proteomes" id="UP000571701">
    <property type="component" value="Unassembled WGS sequence"/>
</dbReference>
<evidence type="ECO:0000313" key="2">
    <source>
        <dbReference type="EMBL" id="MBA5763098.1"/>
    </source>
</evidence>
<dbReference type="InterPro" id="IPR032710">
    <property type="entry name" value="NTF2-like_dom_sf"/>
</dbReference>